<dbReference type="Pfam" id="PF13343">
    <property type="entry name" value="SBP_bac_6"/>
    <property type="match status" value="1"/>
</dbReference>
<gene>
    <name evidence="3" type="ORF">Poli38472_006798</name>
</gene>
<dbReference type="AlphaFoldDB" id="A0A8K1FFG6"/>
<dbReference type="OrthoDB" id="124329at2759"/>
<feature type="signal peptide" evidence="2">
    <location>
        <begin position="1"/>
        <end position="21"/>
    </location>
</feature>
<evidence type="ECO:0000256" key="1">
    <source>
        <dbReference type="ARBA" id="ARBA00022729"/>
    </source>
</evidence>
<dbReference type="CDD" id="cd22959">
    <property type="entry name" value="DD_C11orf49"/>
    <property type="match status" value="1"/>
</dbReference>
<protein>
    <submittedName>
        <fullName evidence="3">Uncharacterized protein</fullName>
    </submittedName>
</protein>
<feature type="chain" id="PRO_5035427883" evidence="2">
    <location>
        <begin position="22"/>
        <end position="587"/>
    </location>
</feature>
<keyword evidence="4" id="KW-1185">Reference proteome</keyword>
<dbReference type="Proteomes" id="UP000794436">
    <property type="component" value="Unassembled WGS sequence"/>
</dbReference>
<name>A0A8K1FFG6_PYTOL</name>
<evidence type="ECO:0000313" key="3">
    <source>
        <dbReference type="EMBL" id="TMW56788.1"/>
    </source>
</evidence>
<dbReference type="Gene3D" id="3.40.190.10">
    <property type="entry name" value="Periplasmic binding protein-like II"/>
    <property type="match status" value="2"/>
</dbReference>
<dbReference type="PANTHER" id="PTHR30006">
    <property type="entry name" value="THIAMINE-BINDING PERIPLASMIC PROTEIN-RELATED"/>
    <property type="match status" value="1"/>
</dbReference>
<dbReference type="EMBL" id="SPLM01000145">
    <property type="protein sequence ID" value="TMW56788.1"/>
    <property type="molecule type" value="Genomic_DNA"/>
</dbReference>
<evidence type="ECO:0000313" key="4">
    <source>
        <dbReference type="Proteomes" id="UP000794436"/>
    </source>
</evidence>
<accession>A0A8K1FFG6</accession>
<organism evidence="3 4">
    <name type="scientific">Pythium oligandrum</name>
    <name type="common">Mycoparasitic fungus</name>
    <dbReference type="NCBI Taxonomy" id="41045"/>
    <lineage>
        <taxon>Eukaryota</taxon>
        <taxon>Sar</taxon>
        <taxon>Stramenopiles</taxon>
        <taxon>Oomycota</taxon>
        <taxon>Peronosporomycetes</taxon>
        <taxon>Pythiales</taxon>
        <taxon>Pythiaceae</taxon>
        <taxon>Pythium</taxon>
    </lineage>
</organism>
<sequence>MKLLRVLAPLVAALVASNVMAYEVEEETKTIDELYADAVAEGGKLVVYHGGDIPTQQDTTANAFRAAFPKVNLTMVVDYSKYHDVRIDNQLETDSLVPDVVALQTLQDFTRWAKEDKLLKYKPKGFSEIYEPFKDESGAWMSHTCITFSYFYDEALLNGTAPPQTPAELVDPKYANLIASSYPHDDDAALFIYARYAEKYGWDWVKKLAAQKPEFKRGSNSPAVAVSQKRKAIGIAGSAAANTTVKRGNGTDFLTWGQRIAVLKDAKRPAAAKLFMSWILSKEVQSTMMAGRSTRKDVIPSTGVYPWEVEGASTDLFPKFMEDRAKVEQLKATFALYFGEVTGEPSPGQLGLYPVAMESSENVDRLPHFASELMPSASKAANDRRMTRLRAERVLARALRLPTRGEITKVPENAGEPAIGLGPLSRLLAPQARVVGSVPTPASSSHDYYLQQSGIKFLLEDLVKKLQEDRPEQVSAFISTYFASVVNGTHIRGREFEYINGALINRVAFLGHLERIANAMAADRVVARLRLIAQQNTFLIPPLGDVESFVFKSSSFKEFCGHFFTSAAIASAINELQDAVTHLRTHV</sequence>
<dbReference type="SUPFAM" id="SSF47391">
    <property type="entry name" value="Dimerization-anchoring domain of cAMP-dependent PK regulatory subunit"/>
    <property type="match status" value="1"/>
</dbReference>
<keyword evidence="1 2" id="KW-0732">Signal</keyword>
<reference evidence="3" key="1">
    <citation type="submission" date="2019-03" db="EMBL/GenBank/DDBJ databases">
        <title>Long read genome sequence of the mycoparasitic Pythium oligandrum ATCC 38472 isolated from sugarbeet rhizosphere.</title>
        <authorList>
            <person name="Gaulin E."/>
        </authorList>
    </citation>
    <scope>NUCLEOTIDE SEQUENCE</scope>
    <source>
        <strain evidence="3">ATCC 38472_TT</strain>
    </source>
</reference>
<proteinExistence type="predicted"/>
<evidence type="ECO:0000256" key="2">
    <source>
        <dbReference type="SAM" id="SignalP"/>
    </source>
</evidence>
<dbReference type="SUPFAM" id="SSF53850">
    <property type="entry name" value="Periplasmic binding protein-like II"/>
    <property type="match status" value="1"/>
</dbReference>
<dbReference type="PANTHER" id="PTHR30006:SF2">
    <property type="entry name" value="ABC TRANSPORTER SUBSTRATE-BINDING PROTEIN"/>
    <property type="match status" value="1"/>
</dbReference>
<comment type="caution">
    <text evidence="3">The sequence shown here is derived from an EMBL/GenBank/DDBJ whole genome shotgun (WGS) entry which is preliminary data.</text>
</comment>